<evidence type="ECO:0000256" key="3">
    <source>
        <dbReference type="SAM" id="Phobius"/>
    </source>
</evidence>
<dbReference type="PANTHER" id="PTHR43157">
    <property type="entry name" value="PHOSPHATIDYLINOSITOL-GLYCAN BIOSYNTHESIS CLASS F PROTEIN-RELATED"/>
    <property type="match status" value="1"/>
</dbReference>
<evidence type="ECO:0000313" key="5">
    <source>
        <dbReference type="Proteomes" id="UP000051952"/>
    </source>
</evidence>
<feature type="transmembrane region" description="Helical" evidence="3">
    <location>
        <begin position="59"/>
        <end position="76"/>
    </location>
</feature>
<dbReference type="Pfam" id="PF00106">
    <property type="entry name" value="adh_short"/>
    <property type="match status" value="1"/>
</dbReference>
<name>A0A0S4J1I6_BODSA</name>
<dbReference type="Gene3D" id="3.40.50.720">
    <property type="entry name" value="NAD(P)-binding Rossmann-like Domain"/>
    <property type="match status" value="1"/>
</dbReference>
<keyword evidence="1" id="KW-0560">Oxidoreductase</keyword>
<evidence type="ECO:0000256" key="1">
    <source>
        <dbReference type="ARBA" id="ARBA00023002"/>
    </source>
</evidence>
<feature type="transmembrane region" description="Helical" evidence="3">
    <location>
        <begin position="82"/>
        <end position="101"/>
    </location>
</feature>
<dbReference type="VEuPathDB" id="TriTrypDB:BSAL_77725"/>
<evidence type="ECO:0000256" key="2">
    <source>
        <dbReference type="RuleBase" id="RU000363"/>
    </source>
</evidence>
<keyword evidence="3" id="KW-1133">Transmembrane helix</keyword>
<dbReference type="AlphaFoldDB" id="A0A0S4J1I6"/>
<accession>A0A0S4J1I6</accession>
<proteinExistence type="inferred from homology"/>
<dbReference type="OrthoDB" id="191139at2759"/>
<dbReference type="GO" id="GO:0016491">
    <property type="term" value="F:oxidoreductase activity"/>
    <property type="evidence" value="ECO:0007669"/>
    <property type="project" value="UniProtKB-KW"/>
</dbReference>
<dbReference type="PRINTS" id="PR00080">
    <property type="entry name" value="SDRFAMILY"/>
</dbReference>
<dbReference type="Proteomes" id="UP000051952">
    <property type="component" value="Unassembled WGS sequence"/>
</dbReference>
<reference evidence="5" key="1">
    <citation type="submission" date="2015-09" db="EMBL/GenBank/DDBJ databases">
        <authorList>
            <consortium name="Pathogen Informatics"/>
        </authorList>
    </citation>
    <scope>NUCLEOTIDE SEQUENCE [LARGE SCALE GENOMIC DNA]</scope>
    <source>
        <strain evidence="5">Lake Konstanz</strain>
    </source>
</reference>
<dbReference type="PANTHER" id="PTHR43157:SF31">
    <property type="entry name" value="PHOSPHATIDYLINOSITOL-GLYCAN BIOSYNTHESIS CLASS F PROTEIN"/>
    <property type="match status" value="1"/>
</dbReference>
<sequence length="439" mass="49378">MLRVTRVYAKKISQAKQKEFFPGKLSYLNIKKFEGEHTYSNAKNTWTLMQEARALTSMPAMYLFVTAVKYFAYASLPMFVDTTAFTGAVVVLCVCIGRWAARGKQNTVVKDLSGKTVLITGASRGIGLQTAIQLSQMGANIHVVTRSGAHVEAAMEKIRSVAQDRSTQEFTLTTVDFADLVAVRDFTRVMLKKNQKIDILVNNAGVLREHYHATRFGEDEMLVVNLLSPYLLTEGLLPLMQKSTGRIVNITAAAHSSVTSDAVRKYLEGRGTWSEKKVGHKYDSLEQYGFTKLCMIFHTQQLAVRSYPKLPKTEAQSRQQRAAIARGEIVLDPTTQMPNFVVCCANPGGVLSNLYRDSKVTSSVFHYLYYPFLLLMRSPHEGSQTVVNCCVRDDIVNGGCYVNCHYKPDFLSRAACDVKERTTVMEWVHKKLQPYMKWE</sequence>
<comment type="similarity">
    <text evidence="2">Belongs to the short-chain dehydrogenases/reductases (SDR) family.</text>
</comment>
<keyword evidence="3" id="KW-0812">Transmembrane</keyword>
<dbReference type="EMBL" id="CYKH01000751">
    <property type="protein sequence ID" value="CUG32702.1"/>
    <property type="molecule type" value="Genomic_DNA"/>
</dbReference>
<dbReference type="SUPFAM" id="SSF51735">
    <property type="entry name" value="NAD(P)-binding Rossmann-fold domains"/>
    <property type="match status" value="1"/>
</dbReference>
<keyword evidence="3" id="KW-0472">Membrane</keyword>
<dbReference type="OMA" id="VMRTAWE"/>
<protein>
    <submittedName>
        <fullName evidence="4">Short chain dehydrogenase, putative</fullName>
    </submittedName>
</protein>
<dbReference type="InterPro" id="IPR036291">
    <property type="entry name" value="NAD(P)-bd_dom_sf"/>
</dbReference>
<gene>
    <name evidence="4" type="ORF">BSAL_77725</name>
</gene>
<organism evidence="4 5">
    <name type="scientific">Bodo saltans</name>
    <name type="common">Flagellated protozoan</name>
    <dbReference type="NCBI Taxonomy" id="75058"/>
    <lineage>
        <taxon>Eukaryota</taxon>
        <taxon>Discoba</taxon>
        <taxon>Euglenozoa</taxon>
        <taxon>Kinetoplastea</taxon>
        <taxon>Metakinetoplastina</taxon>
        <taxon>Eubodonida</taxon>
        <taxon>Bodonidae</taxon>
        <taxon>Bodo</taxon>
    </lineage>
</organism>
<keyword evidence="5" id="KW-1185">Reference proteome</keyword>
<dbReference type="PRINTS" id="PR00081">
    <property type="entry name" value="GDHRDH"/>
</dbReference>
<evidence type="ECO:0000313" key="4">
    <source>
        <dbReference type="EMBL" id="CUG32702.1"/>
    </source>
</evidence>
<dbReference type="InterPro" id="IPR002347">
    <property type="entry name" value="SDR_fam"/>
</dbReference>